<dbReference type="AlphaFoldDB" id="A0A318T4L4"/>
<comment type="caution">
    <text evidence="6">The sequence shown here is derived from an EMBL/GenBank/DDBJ whole genome shotgun (WGS) entry which is preliminary data.</text>
</comment>
<organism evidence="6 7">
    <name type="scientific">Phyllobacterium leguminum</name>
    <dbReference type="NCBI Taxonomy" id="314237"/>
    <lineage>
        <taxon>Bacteria</taxon>
        <taxon>Pseudomonadati</taxon>
        <taxon>Pseudomonadota</taxon>
        <taxon>Alphaproteobacteria</taxon>
        <taxon>Hyphomicrobiales</taxon>
        <taxon>Phyllobacteriaceae</taxon>
        <taxon>Phyllobacterium</taxon>
    </lineage>
</organism>
<evidence type="ECO:0000313" key="6">
    <source>
        <dbReference type="EMBL" id="PYE89008.1"/>
    </source>
</evidence>
<keyword evidence="1 4" id="KW-0812">Transmembrane</keyword>
<reference evidence="6 7" key="1">
    <citation type="submission" date="2018-06" db="EMBL/GenBank/DDBJ databases">
        <title>Genomic Encyclopedia of Type Strains, Phase III (KMG-III): the genomes of soil and plant-associated and newly described type strains.</title>
        <authorList>
            <person name="Whitman W."/>
        </authorList>
    </citation>
    <scope>NUCLEOTIDE SEQUENCE [LARGE SCALE GENOMIC DNA]</scope>
    <source>
        <strain evidence="6 7">ORS 1419</strain>
    </source>
</reference>
<dbReference type="Proteomes" id="UP000247454">
    <property type="component" value="Unassembled WGS sequence"/>
</dbReference>
<evidence type="ECO:0000256" key="3">
    <source>
        <dbReference type="ARBA" id="ARBA00023136"/>
    </source>
</evidence>
<dbReference type="RefSeq" id="WP_110750047.1">
    <property type="nucleotide sequence ID" value="NZ_QJTF01000005.1"/>
</dbReference>
<keyword evidence="7" id="KW-1185">Reference proteome</keyword>
<dbReference type="InterPro" id="IPR007667">
    <property type="entry name" value="Hypoxia_induced_domain"/>
</dbReference>
<evidence type="ECO:0000256" key="1">
    <source>
        <dbReference type="ARBA" id="ARBA00022692"/>
    </source>
</evidence>
<dbReference type="OrthoDB" id="7951376at2"/>
<dbReference type="EMBL" id="QJTF01000005">
    <property type="protein sequence ID" value="PYE89008.1"/>
    <property type="molecule type" value="Genomic_DNA"/>
</dbReference>
<evidence type="ECO:0000256" key="4">
    <source>
        <dbReference type="SAM" id="Phobius"/>
    </source>
</evidence>
<protein>
    <submittedName>
        <fullName evidence="6">Hypoxia induced protein</fullName>
    </submittedName>
</protein>
<sequence length="67" mass="7405">MDFLFEIAAIVVMLAVACVLFIGLRNMMRGGDGNFSNKMMQLRVLLQFIAVALIVAAVYFARHANTP</sequence>
<dbReference type="Pfam" id="PF04588">
    <property type="entry name" value="HIG_1_N"/>
    <property type="match status" value="1"/>
</dbReference>
<name>A0A318T4L4_9HYPH</name>
<feature type="transmembrane region" description="Helical" evidence="4">
    <location>
        <begin position="6"/>
        <end position="24"/>
    </location>
</feature>
<accession>A0A318T4L4</accession>
<dbReference type="NCBIfam" id="NF033233">
    <property type="entry name" value="twin_helix"/>
    <property type="match status" value="1"/>
</dbReference>
<gene>
    <name evidence="6" type="ORF">C7477_105109</name>
</gene>
<feature type="transmembrane region" description="Helical" evidence="4">
    <location>
        <begin position="44"/>
        <end position="61"/>
    </location>
</feature>
<keyword evidence="3 4" id="KW-0472">Membrane</keyword>
<keyword evidence="2 4" id="KW-1133">Transmembrane helix</keyword>
<evidence type="ECO:0000256" key="2">
    <source>
        <dbReference type="ARBA" id="ARBA00022989"/>
    </source>
</evidence>
<evidence type="ECO:0000313" key="7">
    <source>
        <dbReference type="Proteomes" id="UP000247454"/>
    </source>
</evidence>
<proteinExistence type="predicted"/>
<evidence type="ECO:0000259" key="5">
    <source>
        <dbReference type="PROSITE" id="PS51503"/>
    </source>
</evidence>
<feature type="domain" description="HIG1" evidence="5">
    <location>
        <begin position="1"/>
        <end position="67"/>
    </location>
</feature>
<dbReference type="PROSITE" id="PS51503">
    <property type="entry name" value="HIG1"/>
    <property type="match status" value="1"/>
</dbReference>
<dbReference type="Gene3D" id="6.10.140.1320">
    <property type="match status" value="1"/>
</dbReference>